<evidence type="ECO:0000313" key="10">
    <source>
        <dbReference type="EMBL" id="KAA6187809.1"/>
    </source>
</evidence>
<feature type="binding site" evidence="8">
    <location>
        <position position="72"/>
    </location>
    <ligand>
        <name>GTP</name>
        <dbReference type="ChEBI" id="CHEBI:37565"/>
    </ligand>
</feature>
<dbReference type="EC" id="2.7.7.77" evidence="8"/>
<dbReference type="SUPFAM" id="SSF53448">
    <property type="entry name" value="Nucleotide-diphospho-sugar transferases"/>
    <property type="match status" value="1"/>
</dbReference>
<dbReference type="InterPro" id="IPR029044">
    <property type="entry name" value="Nucleotide-diphossugar_trans"/>
</dbReference>
<evidence type="ECO:0000256" key="5">
    <source>
        <dbReference type="ARBA" id="ARBA00022842"/>
    </source>
</evidence>
<dbReference type="PANTHER" id="PTHR19136">
    <property type="entry name" value="MOLYBDENUM COFACTOR GUANYLYLTRANSFERASE"/>
    <property type="match status" value="1"/>
</dbReference>
<evidence type="ECO:0000313" key="11">
    <source>
        <dbReference type="Proteomes" id="UP000322981"/>
    </source>
</evidence>
<comment type="function">
    <text evidence="8">Transfers a GMP moiety from GTP to Mo-molybdopterin (Mo-MPT) cofactor (Moco or molybdenum cofactor) to form Mo-molybdopterin guanine dinucleotide (Mo-MGD) cofactor.</text>
</comment>
<keyword evidence="2 8" id="KW-0808">Transferase</keyword>
<comment type="caution">
    <text evidence="8">Lacks conserved residue(s) required for the propagation of feature annotation.</text>
</comment>
<feature type="domain" description="MobA-like NTP transferase" evidence="9">
    <location>
        <begin position="10"/>
        <end position="160"/>
    </location>
</feature>
<keyword evidence="10" id="KW-0548">Nucleotidyltransferase</keyword>
<accession>A0A5M8FVS9</accession>
<keyword evidence="3 8" id="KW-0479">Metal-binding</keyword>
<dbReference type="GO" id="GO:0046872">
    <property type="term" value="F:metal ion binding"/>
    <property type="evidence" value="ECO:0007669"/>
    <property type="project" value="UniProtKB-KW"/>
</dbReference>
<evidence type="ECO:0000256" key="1">
    <source>
        <dbReference type="ARBA" id="ARBA00022490"/>
    </source>
</evidence>
<evidence type="ECO:0000256" key="3">
    <source>
        <dbReference type="ARBA" id="ARBA00022723"/>
    </source>
</evidence>
<keyword evidence="11" id="KW-1185">Reference proteome</keyword>
<reference evidence="10 11" key="1">
    <citation type="submission" date="2019-09" db="EMBL/GenBank/DDBJ databases">
        <title>Whole-genome sequence of the purple sulfur bacterium Thiohalocapsa marina DSM 19078.</title>
        <authorList>
            <person name="Kyndt J.A."/>
            <person name="Meyer T.E."/>
        </authorList>
    </citation>
    <scope>NUCLEOTIDE SEQUENCE [LARGE SCALE GENOMIC DNA]</scope>
    <source>
        <strain evidence="10 11">DSM 19078</strain>
    </source>
</reference>
<dbReference type="Pfam" id="PF12804">
    <property type="entry name" value="NTP_transf_3"/>
    <property type="match status" value="1"/>
</dbReference>
<dbReference type="InterPro" id="IPR013482">
    <property type="entry name" value="Molybde_CF_guanTrfase"/>
</dbReference>
<evidence type="ECO:0000256" key="4">
    <source>
        <dbReference type="ARBA" id="ARBA00022741"/>
    </source>
</evidence>
<comment type="subunit">
    <text evidence="8">Monomer.</text>
</comment>
<dbReference type="HAMAP" id="MF_00316">
    <property type="entry name" value="MobA"/>
    <property type="match status" value="1"/>
</dbReference>
<comment type="cofactor">
    <cofactor evidence="8">
        <name>Mg(2+)</name>
        <dbReference type="ChEBI" id="CHEBI:18420"/>
    </cofactor>
</comment>
<dbReference type="GO" id="GO:1902758">
    <property type="term" value="P:bis(molybdopterin guanine dinucleotide)molybdenum biosynthetic process"/>
    <property type="evidence" value="ECO:0007669"/>
    <property type="project" value="TreeGrafter"/>
</dbReference>
<protein>
    <recommendedName>
        <fullName evidence="8">Molybdenum cofactor guanylyltransferase</fullName>
        <shortName evidence="8">MoCo guanylyltransferase</shortName>
        <ecNumber evidence="8">2.7.7.77</ecNumber>
    </recommendedName>
    <alternativeName>
        <fullName evidence="8">GTP:molybdopterin guanylyltransferase</fullName>
    </alternativeName>
    <alternativeName>
        <fullName evidence="8">Mo-MPT guanylyltransferase</fullName>
    </alternativeName>
    <alternativeName>
        <fullName evidence="8">Molybdopterin guanylyltransferase</fullName>
    </alternativeName>
    <alternativeName>
        <fullName evidence="8">Molybdopterin-guanine dinucleotide synthase</fullName>
        <shortName evidence="8">MGD synthase</shortName>
    </alternativeName>
</protein>
<evidence type="ECO:0000259" key="9">
    <source>
        <dbReference type="Pfam" id="PF12804"/>
    </source>
</evidence>
<dbReference type="RefSeq" id="WP_150089418.1">
    <property type="nucleotide sequence ID" value="NZ_JBFUOH010000011.1"/>
</dbReference>
<keyword evidence="5 8" id="KW-0460">Magnesium</keyword>
<feature type="binding site" evidence="8">
    <location>
        <position position="102"/>
    </location>
    <ligand>
        <name>Mg(2+)</name>
        <dbReference type="ChEBI" id="CHEBI:18420"/>
    </ligand>
</feature>
<dbReference type="GO" id="GO:0005525">
    <property type="term" value="F:GTP binding"/>
    <property type="evidence" value="ECO:0007669"/>
    <property type="project" value="UniProtKB-UniRule"/>
</dbReference>
<feature type="binding site" evidence="8">
    <location>
        <begin position="13"/>
        <end position="15"/>
    </location>
    <ligand>
        <name>GTP</name>
        <dbReference type="ChEBI" id="CHEBI:37565"/>
    </ligand>
</feature>
<dbReference type="GO" id="GO:0005737">
    <property type="term" value="C:cytoplasm"/>
    <property type="evidence" value="ECO:0007669"/>
    <property type="project" value="UniProtKB-SubCell"/>
</dbReference>
<name>A0A5M8FVS9_9GAMM</name>
<evidence type="ECO:0000256" key="7">
    <source>
        <dbReference type="ARBA" id="ARBA00023150"/>
    </source>
</evidence>
<comment type="subcellular location">
    <subcellularLocation>
        <location evidence="8">Cytoplasm</location>
    </subcellularLocation>
</comment>
<keyword evidence="4 8" id="KW-0547">Nucleotide-binding</keyword>
<evidence type="ECO:0000256" key="6">
    <source>
        <dbReference type="ARBA" id="ARBA00023134"/>
    </source>
</evidence>
<dbReference type="CDD" id="cd02503">
    <property type="entry name" value="MobA"/>
    <property type="match status" value="1"/>
</dbReference>
<dbReference type="AlphaFoldDB" id="A0A5M8FVS9"/>
<feature type="binding site" evidence="8">
    <location>
        <position position="102"/>
    </location>
    <ligand>
        <name>GTP</name>
        <dbReference type="ChEBI" id="CHEBI:37565"/>
    </ligand>
</feature>
<organism evidence="10 11">
    <name type="scientific">Thiohalocapsa marina</name>
    <dbReference type="NCBI Taxonomy" id="424902"/>
    <lineage>
        <taxon>Bacteria</taxon>
        <taxon>Pseudomonadati</taxon>
        <taxon>Pseudomonadota</taxon>
        <taxon>Gammaproteobacteria</taxon>
        <taxon>Chromatiales</taxon>
        <taxon>Chromatiaceae</taxon>
        <taxon>Thiohalocapsa</taxon>
    </lineage>
</organism>
<evidence type="ECO:0000256" key="2">
    <source>
        <dbReference type="ARBA" id="ARBA00022679"/>
    </source>
</evidence>
<keyword evidence="6 8" id="KW-0342">GTP-binding</keyword>
<keyword evidence="1 8" id="KW-0963">Cytoplasm</keyword>
<comment type="catalytic activity">
    <reaction evidence="8">
        <text>Mo-molybdopterin + GTP + H(+) = Mo-molybdopterin guanine dinucleotide + diphosphate</text>
        <dbReference type="Rhea" id="RHEA:34243"/>
        <dbReference type="ChEBI" id="CHEBI:15378"/>
        <dbReference type="ChEBI" id="CHEBI:33019"/>
        <dbReference type="ChEBI" id="CHEBI:37565"/>
        <dbReference type="ChEBI" id="CHEBI:71302"/>
        <dbReference type="ChEBI" id="CHEBI:71310"/>
        <dbReference type="EC" id="2.7.7.77"/>
    </reaction>
</comment>
<comment type="similarity">
    <text evidence="8">Belongs to the MobA family.</text>
</comment>
<sequence length="197" mass="21495">MGVDATQVTALILAGGRGRRMGGEDKGLLPLAQKPLVQHVIEAVAGRASGVLISANRNLEQYRAFGWPVLADPLEDHQGPLAGILAGMRAADTPWLVTLPCDAPQLGHGFIPRLLARQQETNAEIVTAHDGCRLQPVHALLQTSLVRSLEGFLAAGERKVDLWYARHQWTTADFSDVPHWFANLNTPEDRARLLHPD</sequence>
<dbReference type="OrthoDB" id="9788394at2"/>
<proteinExistence type="inferred from homology"/>
<dbReference type="Gene3D" id="3.90.550.10">
    <property type="entry name" value="Spore Coat Polysaccharide Biosynthesis Protein SpsA, Chain A"/>
    <property type="match status" value="1"/>
</dbReference>
<evidence type="ECO:0000256" key="8">
    <source>
        <dbReference type="HAMAP-Rule" id="MF_00316"/>
    </source>
</evidence>
<gene>
    <name evidence="8 10" type="primary">mobA</name>
    <name evidence="10" type="ORF">F2Q65_00775</name>
</gene>
<keyword evidence="7 8" id="KW-0501">Molybdenum cofactor biosynthesis</keyword>
<dbReference type="EMBL" id="VWXX01000001">
    <property type="protein sequence ID" value="KAA6187809.1"/>
    <property type="molecule type" value="Genomic_DNA"/>
</dbReference>
<dbReference type="InterPro" id="IPR025877">
    <property type="entry name" value="MobA-like_NTP_Trfase"/>
</dbReference>
<dbReference type="GO" id="GO:0061603">
    <property type="term" value="F:molybdenum cofactor guanylyltransferase activity"/>
    <property type="evidence" value="ECO:0007669"/>
    <property type="project" value="UniProtKB-EC"/>
</dbReference>
<comment type="caution">
    <text evidence="10">The sequence shown here is derived from an EMBL/GenBank/DDBJ whole genome shotgun (WGS) entry which is preliminary data.</text>
</comment>
<dbReference type="Proteomes" id="UP000322981">
    <property type="component" value="Unassembled WGS sequence"/>
</dbReference>
<feature type="binding site" evidence="8">
    <location>
        <position position="26"/>
    </location>
    <ligand>
        <name>GTP</name>
        <dbReference type="ChEBI" id="CHEBI:37565"/>
    </ligand>
</feature>
<dbReference type="NCBIfam" id="TIGR02665">
    <property type="entry name" value="molyb_mobA"/>
    <property type="match status" value="1"/>
</dbReference>
<comment type="domain">
    <text evidence="8">The N-terminal domain determines nucleotide recognition and specific binding, while the C-terminal domain determines the specific binding to the target protein.</text>
</comment>
<dbReference type="PANTHER" id="PTHR19136:SF81">
    <property type="entry name" value="MOLYBDENUM COFACTOR GUANYLYLTRANSFERASE"/>
    <property type="match status" value="1"/>
</dbReference>